<sequence length="223" mass="25400">MGYNETPLHYACRFCEADIIKLIITKGKADVNAVDKENRTPLFHVVKWSSEIVNILLTNGAKTDVVNNFGNTPLLLAIEKGRSTEVIKLLITKGKADVTAVCEKYHINSKLSRSEIAELLITKMPKLHSPESNRSSEEENIPLEPLELENVESRQTKPMSSPWLDRQEMSTSPLYYHDETSAELQQTHDRAPYRPEKTTAVRVMIQNFAHTCITCTFNRDREK</sequence>
<feature type="repeat" description="ANK" evidence="3">
    <location>
        <begin position="69"/>
        <end position="94"/>
    </location>
</feature>
<proteinExistence type="predicted"/>
<dbReference type="Proteomes" id="UP000007879">
    <property type="component" value="Unassembled WGS sequence"/>
</dbReference>
<dbReference type="EnsemblMetazoa" id="XM_019996095.1">
    <property type="protein sequence ID" value="XP_019851654.1"/>
    <property type="gene ID" value="LOC109581730"/>
</dbReference>
<keyword evidence="2 3" id="KW-0040">ANK repeat</keyword>
<dbReference type="AlphaFoldDB" id="A0AAN0J3R0"/>
<dbReference type="PROSITE" id="PS50088">
    <property type="entry name" value="ANK_REPEAT"/>
    <property type="match status" value="2"/>
</dbReference>
<dbReference type="PROSITE" id="PS50297">
    <property type="entry name" value="ANK_REP_REGION"/>
    <property type="match status" value="2"/>
</dbReference>
<organism evidence="4 5">
    <name type="scientific">Amphimedon queenslandica</name>
    <name type="common">Sponge</name>
    <dbReference type="NCBI Taxonomy" id="400682"/>
    <lineage>
        <taxon>Eukaryota</taxon>
        <taxon>Metazoa</taxon>
        <taxon>Porifera</taxon>
        <taxon>Demospongiae</taxon>
        <taxon>Heteroscleromorpha</taxon>
        <taxon>Haplosclerida</taxon>
        <taxon>Niphatidae</taxon>
        <taxon>Amphimedon</taxon>
    </lineage>
</organism>
<evidence type="ECO:0000256" key="1">
    <source>
        <dbReference type="ARBA" id="ARBA00022737"/>
    </source>
</evidence>
<dbReference type="InterPro" id="IPR036770">
    <property type="entry name" value="Ankyrin_rpt-contain_sf"/>
</dbReference>
<feature type="repeat" description="ANK" evidence="3">
    <location>
        <begin position="3"/>
        <end position="27"/>
    </location>
</feature>
<evidence type="ECO:0008006" key="6">
    <source>
        <dbReference type="Google" id="ProtNLM"/>
    </source>
</evidence>
<dbReference type="SUPFAM" id="SSF48403">
    <property type="entry name" value="Ankyrin repeat"/>
    <property type="match status" value="1"/>
</dbReference>
<dbReference type="RefSeq" id="XP_019851654.1">
    <property type="nucleotide sequence ID" value="XM_019996095.1"/>
</dbReference>
<dbReference type="InterPro" id="IPR050745">
    <property type="entry name" value="Multifunctional_regulatory"/>
</dbReference>
<dbReference type="Pfam" id="PF00023">
    <property type="entry name" value="Ank"/>
    <property type="match status" value="1"/>
</dbReference>
<evidence type="ECO:0000313" key="5">
    <source>
        <dbReference type="Proteomes" id="UP000007879"/>
    </source>
</evidence>
<evidence type="ECO:0000313" key="4">
    <source>
        <dbReference type="EnsemblMetazoa" id="XP_019851654.1"/>
    </source>
</evidence>
<evidence type="ECO:0000256" key="2">
    <source>
        <dbReference type="ARBA" id="ARBA00023043"/>
    </source>
</evidence>
<dbReference type="SMART" id="SM00248">
    <property type="entry name" value="ANK"/>
    <property type="match status" value="3"/>
</dbReference>
<dbReference type="GO" id="GO:0005634">
    <property type="term" value="C:nucleus"/>
    <property type="evidence" value="ECO:0007669"/>
    <property type="project" value="TreeGrafter"/>
</dbReference>
<protein>
    <recommendedName>
        <fullName evidence="6">Ankyrin repeat protein</fullName>
    </recommendedName>
</protein>
<dbReference type="Gene3D" id="1.25.40.20">
    <property type="entry name" value="Ankyrin repeat-containing domain"/>
    <property type="match status" value="1"/>
</dbReference>
<accession>A0AAN0J3R0</accession>
<dbReference type="KEGG" id="aqu:109581730"/>
<dbReference type="InterPro" id="IPR002110">
    <property type="entry name" value="Ankyrin_rpt"/>
</dbReference>
<dbReference type="Pfam" id="PF12796">
    <property type="entry name" value="Ank_2"/>
    <property type="match status" value="1"/>
</dbReference>
<dbReference type="GO" id="GO:0005737">
    <property type="term" value="C:cytoplasm"/>
    <property type="evidence" value="ECO:0007669"/>
    <property type="project" value="TreeGrafter"/>
</dbReference>
<name>A0AAN0J3R0_AMPQE</name>
<dbReference type="PANTHER" id="PTHR24189">
    <property type="entry name" value="MYOTROPHIN"/>
    <property type="match status" value="1"/>
</dbReference>
<evidence type="ECO:0000256" key="3">
    <source>
        <dbReference type="PROSITE-ProRule" id="PRU00023"/>
    </source>
</evidence>
<keyword evidence="1" id="KW-0677">Repeat</keyword>
<reference evidence="4" key="2">
    <citation type="submission" date="2024-06" db="UniProtKB">
        <authorList>
            <consortium name="EnsemblMetazoa"/>
        </authorList>
    </citation>
    <scope>IDENTIFICATION</scope>
</reference>
<dbReference type="GeneID" id="109581730"/>
<keyword evidence="5" id="KW-1185">Reference proteome</keyword>
<dbReference type="PANTHER" id="PTHR24189:SF71">
    <property type="entry name" value="ANKYRIN REPEAT DOMAIN 39"/>
    <property type="match status" value="1"/>
</dbReference>
<reference evidence="5" key="1">
    <citation type="journal article" date="2010" name="Nature">
        <title>The Amphimedon queenslandica genome and the evolution of animal complexity.</title>
        <authorList>
            <person name="Srivastava M."/>
            <person name="Simakov O."/>
            <person name="Chapman J."/>
            <person name="Fahey B."/>
            <person name="Gauthier M.E."/>
            <person name="Mitros T."/>
            <person name="Richards G.S."/>
            <person name="Conaco C."/>
            <person name="Dacre M."/>
            <person name="Hellsten U."/>
            <person name="Larroux C."/>
            <person name="Putnam N.H."/>
            <person name="Stanke M."/>
            <person name="Adamska M."/>
            <person name="Darling A."/>
            <person name="Degnan S.M."/>
            <person name="Oakley T.H."/>
            <person name="Plachetzki D.C."/>
            <person name="Zhai Y."/>
            <person name="Adamski M."/>
            <person name="Calcino A."/>
            <person name="Cummins S.F."/>
            <person name="Goodstein D.M."/>
            <person name="Harris C."/>
            <person name="Jackson D.J."/>
            <person name="Leys S.P."/>
            <person name="Shu S."/>
            <person name="Woodcroft B.J."/>
            <person name="Vervoort M."/>
            <person name="Kosik K.S."/>
            <person name="Manning G."/>
            <person name="Degnan B.M."/>
            <person name="Rokhsar D.S."/>
        </authorList>
    </citation>
    <scope>NUCLEOTIDE SEQUENCE [LARGE SCALE GENOMIC DNA]</scope>
</reference>